<dbReference type="PANTHER" id="PTHR46557:SF1">
    <property type="entry name" value="SERINE_THREONINE-PROTEIN PHOSPHATASE 1 REGULATORY SUBUNIT 10"/>
    <property type="match status" value="1"/>
</dbReference>
<organism evidence="2">
    <name type="scientific">Myxobolus squamalis</name>
    <name type="common">Myxosporean</name>
    <dbReference type="NCBI Taxonomy" id="59785"/>
    <lineage>
        <taxon>Eukaryota</taxon>
        <taxon>Metazoa</taxon>
        <taxon>Cnidaria</taxon>
        <taxon>Myxozoa</taxon>
        <taxon>Myxosporea</taxon>
        <taxon>Bivalvulida</taxon>
        <taxon>Platysporina</taxon>
        <taxon>Myxobolidae</taxon>
        <taxon>Myxobolus</taxon>
    </lineage>
</organism>
<protein>
    <submittedName>
        <fullName evidence="2">Serine/threonine-protein phosphatase 1 regulatory subunit 10 (Trinotate prediction)</fullName>
    </submittedName>
</protein>
<dbReference type="GO" id="GO:0000785">
    <property type="term" value="C:chromatin"/>
    <property type="evidence" value="ECO:0007669"/>
    <property type="project" value="TreeGrafter"/>
</dbReference>
<dbReference type="EMBL" id="GHBR01000225">
    <property type="protein sequence ID" value="NDJ95807.1"/>
    <property type="molecule type" value="Transcribed_RNA"/>
</dbReference>
<feature type="region of interest" description="Disordered" evidence="1">
    <location>
        <begin position="1"/>
        <end position="23"/>
    </location>
</feature>
<name>A0A6B2FWT4_MYXSQ</name>
<reference evidence="2" key="1">
    <citation type="submission" date="2018-11" db="EMBL/GenBank/DDBJ databases">
        <title>Myxobolus squamalis genome and transcriptome.</title>
        <authorList>
            <person name="Yahalomi D."/>
            <person name="Atkinson S.D."/>
            <person name="Neuhof M."/>
            <person name="Chang E.S."/>
            <person name="Philippe H."/>
            <person name="Cartwright P."/>
            <person name="Bartholomew J.L."/>
            <person name="Huchon D."/>
        </authorList>
    </citation>
    <scope>NUCLEOTIDE SEQUENCE</scope>
    <source>
        <strain evidence="2">71B08</strain>
        <tissue evidence="2">Whole</tissue>
    </source>
</reference>
<dbReference type="GO" id="GO:0072357">
    <property type="term" value="C:PTW/PP1 phosphatase complex"/>
    <property type="evidence" value="ECO:0007669"/>
    <property type="project" value="TreeGrafter"/>
</dbReference>
<dbReference type="AlphaFoldDB" id="A0A6B2FWT4"/>
<dbReference type="GO" id="GO:0008157">
    <property type="term" value="F:protein phosphatase 1 binding"/>
    <property type="evidence" value="ECO:0007669"/>
    <property type="project" value="TreeGrafter"/>
</dbReference>
<evidence type="ECO:0000313" key="2">
    <source>
        <dbReference type="EMBL" id="NDJ95807.1"/>
    </source>
</evidence>
<dbReference type="PANTHER" id="PTHR46557">
    <property type="entry name" value="SERINE/THREONINE-PROTEIN PHOSPHATASE 1 REGULATORY SUBUNIT 10-RELATED"/>
    <property type="match status" value="1"/>
</dbReference>
<accession>A0A6B2FWT4</accession>
<evidence type="ECO:0000256" key="1">
    <source>
        <dbReference type="SAM" id="MobiDB-lite"/>
    </source>
</evidence>
<feature type="region of interest" description="Disordered" evidence="1">
    <location>
        <begin position="176"/>
        <end position="199"/>
    </location>
</feature>
<proteinExistence type="predicted"/>
<sequence length="283" mass="32829">MISSENSRKRRVCADASNNKKPVNLTDHDSPICAEDSKEINHATEVNADCAFEGDTPYTDDISILPLSKRRSVSFKDDSLVEIFYFEMTNQERLEMHGERTQLQFDEARHLNSLEEKNAIKKAKVQNEDKDMSHEWSKSVLLEEILPFKKGSQSEEKDNQSLRESNILAPIFIEKTRIPDSPSEPHPNDSISKNDDELNLSYGPHESSVICIAYWENFVYPPVIPQKIFYPPINDNTRDNFITHERFRHNTAQFSRNPGYRPTFRPKTYRPRNEFNNAIHQVA</sequence>